<evidence type="ECO:0000256" key="3">
    <source>
        <dbReference type="ARBA" id="ARBA00023163"/>
    </source>
</evidence>
<proteinExistence type="predicted"/>
<dbReference type="Pfam" id="PF12833">
    <property type="entry name" value="HTH_18"/>
    <property type="match status" value="1"/>
</dbReference>
<dbReference type="OrthoDB" id="2647120at2"/>
<feature type="transmembrane region" description="Helical" evidence="4">
    <location>
        <begin position="294"/>
        <end position="314"/>
    </location>
</feature>
<keyword evidence="2" id="KW-0238">DNA-binding</keyword>
<dbReference type="GO" id="GO:0043565">
    <property type="term" value="F:sequence-specific DNA binding"/>
    <property type="evidence" value="ECO:0007669"/>
    <property type="project" value="InterPro"/>
</dbReference>
<name>A0A229NWH2_9BACL</name>
<keyword evidence="4" id="KW-1133">Transmembrane helix</keyword>
<keyword evidence="4" id="KW-0812">Transmembrane</keyword>
<dbReference type="PANTHER" id="PTHR43280">
    <property type="entry name" value="ARAC-FAMILY TRANSCRIPTIONAL REGULATOR"/>
    <property type="match status" value="1"/>
</dbReference>
<protein>
    <submittedName>
        <fullName evidence="6">AraC family transcriptional regulator</fullName>
    </submittedName>
</protein>
<dbReference type="EMBL" id="NMUQ01000002">
    <property type="protein sequence ID" value="OXM14283.1"/>
    <property type="molecule type" value="Genomic_DNA"/>
</dbReference>
<keyword evidence="3" id="KW-0804">Transcription</keyword>
<dbReference type="Proteomes" id="UP000215145">
    <property type="component" value="Unassembled WGS sequence"/>
</dbReference>
<dbReference type="AlphaFoldDB" id="A0A229NWH2"/>
<evidence type="ECO:0000256" key="4">
    <source>
        <dbReference type="SAM" id="Phobius"/>
    </source>
</evidence>
<dbReference type="RefSeq" id="WP_089525107.1">
    <property type="nucleotide sequence ID" value="NZ_NMUQ01000002.1"/>
</dbReference>
<feature type="domain" description="HTH araC/xylS-type" evidence="5">
    <location>
        <begin position="639"/>
        <end position="738"/>
    </location>
</feature>
<keyword evidence="1" id="KW-0805">Transcription regulation</keyword>
<dbReference type="Gene3D" id="3.30.450.20">
    <property type="entry name" value="PAS domain"/>
    <property type="match status" value="1"/>
</dbReference>
<dbReference type="InterPro" id="IPR018060">
    <property type="entry name" value="HTH_AraC"/>
</dbReference>
<gene>
    <name evidence="6" type="ORF">CGZ75_15115</name>
</gene>
<reference evidence="6 7" key="1">
    <citation type="submission" date="2017-07" db="EMBL/GenBank/DDBJ databases">
        <title>Paenibacillus herberti R33 genome sequencing and assembly.</title>
        <authorList>
            <person name="Su W."/>
        </authorList>
    </citation>
    <scope>NUCLEOTIDE SEQUENCE [LARGE SCALE GENOMIC DNA]</scope>
    <source>
        <strain evidence="6 7">R33</strain>
    </source>
</reference>
<dbReference type="PANTHER" id="PTHR43280:SF2">
    <property type="entry name" value="HTH-TYPE TRANSCRIPTIONAL REGULATOR EXSA"/>
    <property type="match status" value="1"/>
</dbReference>
<dbReference type="Gene3D" id="1.10.10.60">
    <property type="entry name" value="Homeodomain-like"/>
    <property type="match status" value="2"/>
</dbReference>
<evidence type="ECO:0000313" key="6">
    <source>
        <dbReference type="EMBL" id="OXM14283.1"/>
    </source>
</evidence>
<sequence>MNKSYLRSRLFLNYALSYLLVLLVPLLLFAGTISQSASSNLRSEVERAHFNQLTQARNTVDSRMRDLLTIASRISYDTRLSSYLMHDPYFSSEGIKALDQYKATSEMIGELFLFFRGYDRIYSSLGMSELSVFYNGYAFRNWDPAQIEDELNQVQFPTLRPADLVRRKIGLEQSMLAYMVPITPNNPNPHATVMYLIEESQFNGLISSILGSYQGLTYVFDDKGQVLTSTQRGESLSKTDVDSLFRQPEGIHSLELNKTTHSVVSVKSEQNGWTYVTAMPSNQFFSSVVKLRSIMILILGTIAAAGAGLALLLARRLYGPIWELAAFASSQNKGPGAAAKEPDELGRIRSVLQHSSQMADLQEPYARNHFLLMLLKNSGPGILSPELLRALHMSFDRERYAVLVFGWEDEQLVDPAVYAGLQELNIPEAGAIVYGVELPEPRRMAFIVGFTVNPDSNGNDSLQATLNEVQRLSEGAGLSNPSIGVGRLYESPLQLSQSYIEALSAYESRHILGPVTVSRFDAISESREKANWLPTGLLLKLAQALKQGSYEVAAPTITECLSFIRAGGASLPLARAMYFDVLNTMLKSASELGVLTSDIPSPSSFHSMKVLEEPLLTLAYRICSEAESRAQTEERSLLDRALAYIHAHYADHSLSLESVADEHSISPSYFSRSFKEKTGQNFTPYVWQLRVEEVKRLLDETNDPIKDIIPRVGYLDAPNFIRKFKKETGLTPGQYRKRGQGGGAEAD</sequence>
<keyword evidence="4" id="KW-0472">Membrane</keyword>
<dbReference type="SUPFAM" id="SSF46689">
    <property type="entry name" value="Homeodomain-like"/>
    <property type="match status" value="2"/>
</dbReference>
<dbReference type="SMART" id="SM00342">
    <property type="entry name" value="HTH_ARAC"/>
    <property type="match status" value="1"/>
</dbReference>
<comment type="caution">
    <text evidence="6">The sequence shown here is derived from an EMBL/GenBank/DDBJ whole genome shotgun (WGS) entry which is preliminary data.</text>
</comment>
<dbReference type="InterPro" id="IPR009057">
    <property type="entry name" value="Homeodomain-like_sf"/>
</dbReference>
<dbReference type="GO" id="GO:0003700">
    <property type="term" value="F:DNA-binding transcription factor activity"/>
    <property type="evidence" value="ECO:0007669"/>
    <property type="project" value="InterPro"/>
</dbReference>
<keyword evidence="7" id="KW-1185">Reference proteome</keyword>
<organism evidence="6 7">
    <name type="scientific">Paenibacillus herberti</name>
    <dbReference type="NCBI Taxonomy" id="1619309"/>
    <lineage>
        <taxon>Bacteria</taxon>
        <taxon>Bacillati</taxon>
        <taxon>Bacillota</taxon>
        <taxon>Bacilli</taxon>
        <taxon>Bacillales</taxon>
        <taxon>Paenibacillaceae</taxon>
        <taxon>Paenibacillus</taxon>
    </lineage>
</organism>
<accession>A0A229NWH2</accession>
<evidence type="ECO:0000256" key="1">
    <source>
        <dbReference type="ARBA" id="ARBA00023015"/>
    </source>
</evidence>
<evidence type="ECO:0000259" key="5">
    <source>
        <dbReference type="PROSITE" id="PS01124"/>
    </source>
</evidence>
<evidence type="ECO:0000313" key="7">
    <source>
        <dbReference type="Proteomes" id="UP000215145"/>
    </source>
</evidence>
<dbReference type="PROSITE" id="PS01124">
    <property type="entry name" value="HTH_ARAC_FAMILY_2"/>
    <property type="match status" value="1"/>
</dbReference>
<evidence type="ECO:0000256" key="2">
    <source>
        <dbReference type="ARBA" id="ARBA00023125"/>
    </source>
</evidence>